<accession>A0A9D3AXV6</accession>
<proteinExistence type="predicted"/>
<dbReference type="PANTHER" id="PTHR30204">
    <property type="entry name" value="REDOX-CYCLING DRUG-SENSING TRANSCRIPTIONAL ACTIVATOR SOXR"/>
    <property type="match status" value="1"/>
</dbReference>
<keyword evidence="1" id="KW-0238">DNA-binding</keyword>
<protein>
    <submittedName>
        <fullName evidence="4">Mercuric resistance operon regulatory protein</fullName>
    </submittedName>
</protein>
<gene>
    <name evidence="4" type="primary">merR1_2</name>
    <name evidence="4" type="ORF">SPSYN_02788</name>
</gene>
<dbReference type="Pfam" id="PF13411">
    <property type="entry name" value="MerR_1"/>
    <property type="match status" value="1"/>
</dbReference>
<evidence type="ECO:0000313" key="5">
    <source>
        <dbReference type="Proteomes" id="UP000798488"/>
    </source>
</evidence>
<feature type="coiled-coil region" evidence="2">
    <location>
        <begin position="107"/>
        <end position="134"/>
    </location>
</feature>
<dbReference type="GO" id="GO:0003700">
    <property type="term" value="F:DNA-binding transcription factor activity"/>
    <property type="evidence" value="ECO:0007669"/>
    <property type="project" value="InterPro"/>
</dbReference>
<dbReference type="Gene3D" id="1.10.1660.10">
    <property type="match status" value="1"/>
</dbReference>
<dbReference type="GO" id="GO:0003677">
    <property type="term" value="F:DNA binding"/>
    <property type="evidence" value="ECO:0007669"/>
    <property type="project" value="UniProtKB-KW"/>
</dbReference>
<evidence type="ECO:0000259" key="3">
    <source>
        <dbReference type="PROSITE" id="PS50937"/>
    </source>
</evidence>
<sequence>MYVKSITLYCTVFDSYYIIITRGDILGELKHYKIGDIAQLAGVSRRTIDYYTKLGLLQPIRSENNYRYYTKHTLARLKMIETLKAQRFTLNEIREQITLLVQEQAVHSDSQISIEHIREQLKQLEEQLIRLQPAIASGLDSGQVAVLSKQVMVRGMAIMNALIIYISEINGLI</sequence>
<dbReference type="SMART" id="SM00422">
    <property type="entry name" value="HTH_MERR"/>
    <property type="match status" value="1"/>
</dbReference>
<dbReference type="SUPFAM" id="SSF46955">
    <property type="entry name" value="Putative DNA-binding domain"/>
    <property type="match status" value="1"/>
</dbReference>
<evidence type="ECO:0000256" key="1">
    <source>
        <dbReference type="ARBA" id="ARBA00023125"/>
    </source>
</evidence>
<dbReference type="InterPro" id="IPR009061">
    <property type="entry name" value="DNA-bd_dom_put_sf"/>
</dbReference>
<comment type="caution">
    <text evidence="4">The sequence shown here is derived from an EMBL/GenBank/DDBJ whole genome shotgun (WGS) entry which is preliminary data.</text>
</comment>
<evidence type="ECO:0000313" key="4">
    <source>
        <dbReference type="EMBL" id="KAF1084134.1"/>
    </source>
</evidence>
<feature type="domain" description="HTH merR-type" evidence="3">
    <location>
        <begin position="31"/>
        <end position="99"/>
    </location>
</feature>
<dbReference type="PROSITE" id="PS50937">
    <property type="entry name" value="HTH_MERR_2"/>
    <property type="match status" value="1"/>
</dbReference>
<dbReference type="PANTHER" id="PTHR30204:SF95">
    <property type="entry name" value="HTH-TYPE TRANSCRIPTIONAL REGULATOR CUER"/>
    <property type="match status" value="1"/>
</dbReference>
<dbReference type="EMBL" id="LSRS01000007">
    <property type="protein sequence ID" value="KAF1084134.1"/>
    <property type="molecule type" value="Genomic_DNA"/>
</dbReference>
<reference evidence="4" key="1">
    <citation type="submission" date="2016-02" db="EMBL/GenBank/DDBJ databases">
        <title>Draft Genome Sequence of Sporotomaculum syntrophicum Strain FB, a Syntrophic Benzoate Degrader.</title>
        <authorList>
            <person name="Nobu M.K."/>
            <person name="Narihiro T."/>
            <person name="Qiu Y.-L."/>
            <person name="Ohashi A."/>
            <person name="Liu W.-T."/>
            <person name="Yuji S."/>
        </authorList>
    </citation>
    <scope>NUCLEOTIDE SEQUENCE</scope>
    <source>
        <strain evidence="4">FB</strain>
    </source>
</reference>
<dbReference type="InterPro" id="IPR047057">
    <property type="entry name" value="MerR_fam"/>
</dbReference>
<name>A0A9D3AXV6_9FIRM</name>
<evidence type="ECO:0000256" key="2">
    <source>
        <dbReference type="SAM" id="Coils"/>
    </source>
</evidence>
<keyword evidence="2" id="KW-0175">Coiled coil</keyword>
<dbReference type="InterPro" id="IPR000551">
    <property type="entry name" value="MerR-type_HTH_dom"/>
</dbReference>
<keyword evidence="5" id="KW-1185">Reference proteome</keyword>
<dbReference type="AlphaFoldDB" id="A0A9D3AXV6"/>
<dbReference type="Proteomes" id="UP000798488">
    <property type="component" value="Unassembled WGS sequence"/>
</dbReference>
<organism evidence="4 5">
    <name type="scientific">Sporotomaculum syntrophicum</name>
    <dbReference type="NCBI Taxonomy" id="182264"/>
    <lineage>
        <taxon>Bacteria</taxon>
        <taxon>Bacillati</taxon>
        <taxon>Bacillota</taxon>
        <taxon>Clostridia</taxon>
        <taxon>Eubacteriales</taxon>
        <taxon>Desulfallaceae</taxon>
        <taxon>Sporotomaculum</taxon>
    </lineage>
</organism>